<organism evidence="2 3">
    <name type="scientific">Castellaniella defragrans (strain DSM 12143 / CCUG 39792 / 65Phen)</name>
    <name type="common">Alcaligenes defragrans</name>
    <dbReference type="NCBI Taxonomy" id="1437824"/>
    <lineage>
        <taxon>Bacteria</taxon>
        <taxon>Pseudomonadati</taxon>
        <taxon>Pseudomonadota</taxon>
        <taxon>Betaproteobacteria</taxon>
        <taxon>Burkholderiales</taxon>
        <taxon>Alcaligenaceae</taxon>
        <taxon>Castellaniella</taxon>
    </lineage>
</organism>
<proteinExistence type="predicted"/>
<dbReference type="Proteomes" id="UP000019805">
    <property type="component" value="Chromosome"/>
</dbReference>
<accession>W8X295</accession>
<feature type="region of interest" description="Disordered" evidence="1">
    <location>
        <begin position="31"/>
        <end position="56"/>
    </location>
</feature>
<dbReference type="HOGENOM" id="CLU_2631686_0_0_4"/>
<dbReference type="EMBL" id="HG916765">
    <property type="protein sequence ID" value="CDM26089.1"/>
    <property type="molecule type" value="Genomic_DNA"/>
</dbReference>
<keyword evidence="3" id="KW-1185">Reference proteome</keyword>
<gene>
    <name evidence="2" type="ORF">BN940_18296</name>
</gene>
<dbReference type="KEGG" id="cdn:BN940_18296"/>
<evidence type="ECO:0000313" key="2">
    <source>
        <dbReference type="EMBL" id="CDM26089.1"/>
    </source>
</evidence>
<dbReference type="AlphaFoldDB" id="W8X295"/>
<feature type="compositionally biased region" description="Basic and acidic residues" evidence="1">
    <location>
        <begin position="39"/>
        <end position="54"/>
    </location>
</feature>
<protein>
    <submittedName>
        <fullName evidence="2">Uncharacterized protein</fullName>
    </submittedName>
</protein>
<evidence type="ECO:0000313" key="3">
    <source>
        <dbReference type="Proteomes" id="UP000019805"/>
    </source>
</evidence>
<name>W8X295_CASD6</name>
<evidence type="ECO:0000256" key="1">
    <source>
        <dbReference type="SAM" id="MobiDB-lite"/>
    </source>
</evidence>
<reference evidence="2 3" key="1">
    <citation type="journal article" date="2014" name="BMC Microbiol.">
        <title>The oxygen-independent metabolism of cyclic monoterpenes in Castellaniella defragrans 65Phen.</title>
        <authorList>
            <person name="Petasch J."/>
            <person name="Disch E.M."/>
            <person name="Markert S."/>
            <person name="Becher D."/>
            <person name="Schweder T."/>
            <person name="Huttel B."/>
            <person name="Reinhardt R."/>
            <person name="Harder J."/>
        </authorList>
    </citation>
    <scope>NUCLEOTIDE SEQUENCE [LARGE SCALE GENOMIC DNA]</scope>
    <source>
        <strain evidence="2">65Phen</strain>
    </source>
</reference>
<sequence length="77" mass="8437">MPALCAHRRSAYPGGATHLCGECANRCHRGGARPAVGDTQRDRLPEYRGADGRRSRTGGRVMTIREIRSSLSACRRL</sequence>